<keyword evidence="5" id="KW-0862">Zinc</keyword>
<dbReference type="FunFam" id="3.30.160.60:FF:000145">
    <property type="entry name" value="Zinc finger protein 574"/>
    <property type="match status" value="1"/>
</dbReference>
<evidence type="ECO:0000256" key="10">
    <source>
        <dbReference type="SAM" id="MobiDB-lite"/>
    </source>
</evidence>
<feature type="region of interest" description="Disordered" evidence="10">
    <location>
        <begin position="451"/>
        <end position="494"/>
    </location>
</feature>
<gene>
    <name evidence="13" type="ORF">PLICRDRAFT_57740</name>
</gene>
<accession>A0A0C9SR44</accession>
<evidence type="ECO:0000256" key="8">
    <source>
        <dbReference type="ARBA" id="ARBA00023242"/>
    </source>
</evidence>
<keyword evidence="4 9" id="KW-0863">Zinc-finger</keyword>
<feature type="domain" description="C2H2-type" evidence="12">
    <location>
        <begin position="5"/>
        <end position="32"/>
    </location>
</feature>
<feature type="compositionally biased region" description="Basic and acidic residues" evidence="10">
    <location>
        <begin position="601"/>
        <end position="611"/>
    </location>
</feature>
<dbReference type="GO" id="GO:0005634">
    <property type="term" value="C:nucleus"/>
    <property type="evidence" value="ECO:0007669"/>
    <property type="project" value="UniProtKB-SubCell"/>
</dbReference>
<feature type="domain" description="Zn(2)-C6 fungal-type" evidence="11">
    <location>
        <begin position="85"/>
        <end position="114"/>
    </location>
</feature>
<feature type="region of interest" description="Disordered" evidence="10">
    <location>
        <begin position="56"/>
        <end position="78"/>
    </location>
</feature>
<evidence type="ECO:0000256" key="1">
    <source>
        <dbReference type="ARBA" id="ARBA00004123"/>
    </source>
</evidence>
<dbReference type="Proteomes" id="UP000053263">
    <property type="component" value="Unassembled WGS sequence"/>
</dbReference>
<dbReference type="EMBL" id="KN832571">
    <property type="protein sequence ID" value="KII84332.1"/>
    <property type="molecule type" value="Genomic_DNA"/>
</dbReference>
<name>A0A0C9SR44_PLICR</name>
<feature type="domain" description="C2H2-type" evidence="12">
    <location>
        <begin position="33"/>
        <end position="61"/>
    </location>
</feature>
<dbReference type="PANTHER" id="PTHR47660">
    <property type="entry name" value="TRANSCRIPTION FACTOR WITH C2H2 AND ZN(2)-CYS(6) DNA BINDING DOMAIN (EUROFUNG)-RELATED-RELATED"/>
    <property type="match status" value="1"/>
</dbReference>
<evidence type="ECO:0000256" key="3">
    <source>
        <dbReference type="ARBA" id="ARBA00022737"/>
    </source>
</evidence>
<keyword evidence="7" id="KW-0804">Transcription</keyword>
<dbReference type="InterPro" id="IPR036236">
    <property type="entry name" value="Znf_C2H2_sf"/>
</dbReference>
<evidence type="ECO:0000313" key="14">
    <source>
        <dbReference type="Proteomes" id="UP000053263"/>
    </source>
</evidence>
<dbReference type="SUPFAM" id="SSF57667">
    <property type="entry name" value="beta-beta-alpha zinc fingers"/>
    <property type="match status" value="1"/>
</dbReference>
<proteinExistence type="predicted"/>
<feature type="region of interest" description="Disordered" evidence="10">
    <location>
        <begin position="528"/>
        <end position="578"/>
    </location>
</feature>
<protein>
    <submittedName>
        <fullName evidence="13">Unplaced genomic scaffold PLICRscaffold_18, whole genome shotgun sequence</fullName>
    </submittedName>
</protein>
<reference evidence="13 14" key="1">
    <citation type="submission" date="2014-06" db="EMBL/GenBank/DDBJ databases">
        <title>Evolutionary Origins and Diversification of the Mycorrhizal Mutualists.</title>
        <authorList>
            <consortium name="DOE Joint Genome Institute"/>
            <consortium name="Mycorrhizal Genomics Consortium"/>
            <person name="Kohler A."/>
            <person name="Kuo A."/>
            <person name="Nagy L.G."/>
            <person name="Floudas D."/>
            <person name="Copeland A."/>
            <person name="Barry K.W."/>
            <person name="Cichocki N."/>
            <person name="Veneault-Fourrey C."/>
            <person name="LaButti K."/>
            <person name="Lindquist E.A."/>
            <person name="Lipzen A."/>
            <person name="Lundell T."/>
            <person name="Morin E."/>
            <person name="Murat C."/>
            <person name="Riley R."/>
            <person name="Ohm R."/>
            <person name="Sun H."/>
            <person name="Tunlid A."/>
            <person name="Henrissat B."/>
            <person name="Grigoriev I.V."/>
            <person name="Hibbett D.S."/>
            <person name="Martin F."/>
        </authorList>
    </citation>
    <scope>NUCLEOTIDE SEQUENCE [LARGE SCALE GENOMIC DNA]</scope>
    <source>
        <strain evidence="13 14">FD-325 SS-3</strain>
    </source>
</reference>
<keyword evidence="2" id="KW-0479">Metal-binding</keyword>
<feature type="region of interest" description="Disordered" evidence="10">
    <location>
        <begin position="231"/>
        <end position="315"/>
    </location>
</feature>
<dbReference type="InterPro" id="IPR001138">
    <property type="entry name" value="Zn2Cys6_DnaBD"/>
</dbReference>
<evidence type="ECO:0000313" key="13">
    <source>
        <dbReference type="EMBL" id="KII84332.1"/>
    </source>
</evidence>
<dbReference type="SMART" id="SM00355">
    <property type="entry name" value="ZnF_C2H2"/>
    <property type="match status" value="2"/>
</dbReference>
<dbReference type="OrthoDB" id="6365676at2759"/>
<keyword evidence="8" id="KW-0539">Nucleus</keyword>
<dbReference type="PROSITE" id="PS50048">
    <property type="entry name" value="ZN2_CY6_FUNGAL_2"/>
    <property type="match status" value="1"/>
</dbReference>
<dbReference type="FunFam" id="3.30.160.60:FF:000100">
    <property type="entry name" value="Zinc finger 45-like"/>
    <property type="match status" value="1"/>
</dbReference>
<feature type="compositionally biased region" description="Low complexity" evidence="10">
    <location>
        <begin position="292"/>
        <end position="306"/>
    </location>
</feature>
<comment type="subcellular location">
    <subcellularLocation>
        <location evidence="1">Nucleus</location>
    </subcellularLocation>
</comment>
<feature type="region of interest" description="Disordered" evidence="10">
    <location>
        <begin position="394"/>
        <end position="434"/>
    </location>
</feature>
<feature type="compositionally biased region" description="Polar residues" evidence="10">
    <location>
        <begin position="250"/>
        <end position="261"/>
    </location>
</feature>
<sequence>MGGDHKCPVCQATFTRPQHVARHMRSHTGDRPYKCQHCGDQFARSDLLSRHVNKCHANEKPPAVPTTNRRKGSASASRATTSKQACDQCVQSSLPCDGCNPCAKCVQRKCRCTYVKFHRQTAPTGPGHHPRPSSAAARLPMGMPHSHTDDFILGPPPMSMHGSMPVSAADLYAHPFSFTQMLPQDPGAPDAELARYRIQADALRRASMTAAGSAAGESALYGSANDAPPWLGNWAHDSPPDAHDAGFPGGTSNVDPASYLSSYPPGFPVPDGDGSYAGINFTRPRRQSQDFSSGGSTASSSASNSSVHLPLPDVPLPEQQQMYHHVGFEDAPQPPLEPQLIDFIEQDRYVQQQQGTEGRFSSAFGLMSLDDPAVLAGLATDGAPFFSNAALNMPPGDPNSTPMPAALQQQQQQRSRLPNGVPMPPLPTPGANRETELRELRDFWKTYMRTPLSGPGPSALEQQGQTLAPGRRPRVASLPSAKTPTADGGEYPVMNGATSSVRTTLHGNADDLRSYEAAVLARKAPTNLNLVPRKGRGANSASPQAPPLQMSASASAGQTQPQRQFDFSRPSSSASTSELAHVFGATTEGTTNGRHVVFSEPEQHQTSRESSAEGEGSSNIRPSFKRLPSQTLGPANAKRALLSTNGQDDEDGSGEDALPNNIVSGIAISKSLNGRMNPPPPPAHPNRQVVSLTDRHRRASGSGAPGMVQ</sequence>
<evidence type="ECO:0000256" key="4">
    <source>
        <dbReference type="ARBA" id="ARBA00022771"/>
    </source>
</evidence>
<keyword evidence="3" id="KW-0677">Repeat</keyword>
<dbReference type="InterPro" id="IPR013087">
    <property type="entry name" value="Znf_C2H2_type"/>
</dbReference>
<dbReference type="HOGENOM" id="CLU_016934_0_0_1"/>
<keyword evidence="6" id="KW-0805">Transcription regulation</keyword>
<evidence type="ECO:0000259" key="11">
    <source>
        <dbReference type="PROSITE" id="PS50048"/>
    </source>
</evidence>
<dbReference type="AlphaFoldDB" id="A0A0C9SR44"/>
<dbReference type="CDD" id="cd00067">
    <property type="entry name" value="GAL4"/>
    <property type="match status" value="1"/>
</dbReference>
<organism evidence="13 14">
    <name type="scientific">Plicaturopsis crispa FD-325 SS-3</name>
    <dbReference type="NCBI Taxonomy" id="944288"/>
    <lineage>
        <taxon>Eukaryota</taxon>
        <taxon>Fungi</taxon>
        <taxon>Dikarya</taxon>
        <taxon>Basidiomycota</taxon>
        <taxon>Agaricomycotina</taxon>
        <taxon>Agaricomycetes</taxon>
        <taxon>Agaricomycetidae</taxon>
        <taxon>Amylocorticiales</taxon>
        <taxon>Amylocorticiaceae</taxon>
        <taxon>Plicatura</taxon>
        <taxon>Plicaturopsis crispa</taxon>
    </lineage>
</organism>
<dbReference type="PANTHER" id="PTHR47660:SF2">
    <property type="entry name" value="TRANSCRIPTION FACTOR WITH C2H2 AND ZN(2)-CYS(6) DNA BINDING DOMAIN (EUROFUNG)"/>
    <property type="match status" value="1"/>
</dbReference>
<evidence type="ECO:0000256" key="7">
    <source>
        <dbReference type="ARBA" id="ARBA00023163"/>
    </source>
</evidence>
<keyword evidence="14" id="KW-1185">Reference proteome</keyword>
<evidence type="ECO:0000256" key="9">
    <source>
        <dbReference type="PROSITE-ProRule" id="PRU00042"/>
    </source>
</evidence>
<feature type="region of interest" description="Disordered" evidence="10">
    <location>
        <begin position="600"/>
        <end position="632"/>
    </location>
</feature>
<evidence type="ECO:0000259" key="12">
    <source>
        <dbReference type="PROSITE" id="PS50157"/>
    </source>
</evidence>
<dbReference type="Gene3D" id="3.30.160.60">
    <property type="entry name" value="Classic Zinc Finger"/>
    <property type="match status" value="2"/>
</dbReference>
<evidence type="ECO:0000256" key="6">
    <source>
        <dbReference type="ARBA" id="ARBA00023015"/>
    </source>
</evidence>
<evidence type="ECO:0000256" key="2">
    <source>
        <dbReference type="ARBA" id="ARBA00022723"/>
    </source>
</evidence>
<evidence type="ECO:0000256" key="5">
    <source>
        <dbReference type="ARBA" id="ARBA00022833"/>
    </source>
</evidence>
<dbReference type="GO" id="GO:0000981">
    <property type="term" value="F:DNA-binding transcription factor activity, RNA polymerase II-specific"/>
    <property type="evidence" value="ECO:0007669"/>
    <property type="project" value="InterPro"/>
</dbReference>
<feature type="compositionally biased region" description="Polar residues" evidence="10">
    <location>
        <begin position="550"/>
        <end position="578"/>
    </location>
</feature>
<dbReference type="PROSITE" id="PS00028">
    <property type="entry name" value="ZINC_FINGER_C2H2_1"/>
    <property type="match status" value="2"/>
</dbReference>
<feature type="region of interest" description="Disordered" evidence="10">
    <location>
        <begin position="669"/>
        <end position="709"/>
    </location>
</feature>
<dbReference type="PROSITE" id="PS50157">
    <property type="entry name" value="ZINC_FINGER_C2H2_2"/>
    <property type="match status" value="2"/>
</dbReference>
<dbReference type="GO" id="GO:0008270">
    <property type="term" value="F:zinc ion binding"/>
    <property type="evidence" value="ECO:0007669"/>
    <property type="project" value="UniProtKB-KW"/>
</dbReference>